<dbReference type="Gene3D" id="3.30.413.10">
    <property type="entry name" value="Sulfite Reductase Hemoprotein, domain 1"/>
    <property type="match status" value="1"/>
</dbReference>
<name>A0A8J7E3J0_9CYAN</name>
<feature type="binding site" evidence="7">
    <location>
        <position position="311"/>
    </location>
    <ligand>
        <name>[4Fe-4S] cluster</name>
        <dbReference type="ChEBI" id="CHEBI:49883"/>
    </ligand>
</feature>
<evidence type="ECO:0000256" key="2">
    <source>
        <dbReference type="ARBA" id="ARBA00022723"/>
    </source>
</evidence>
<dbReference type="InterPro" id="IPR045854">
    <property type="entry name" value="NO2/SO3_Rdtase_4Fe4S_sf"/>
</dbReference>
<dbReference type="FunFam" id="3.20.20.20:FF:000005">
    <property type="entry name" value="4-hydroxy-3-methylbut-2-en-1-yl diphosphate synthase (flavodoxin)"/>
    <property type="match status" value="1"/>
</dbReference>
<protein>
    <recommendedName>
        <fullName evidence="7">4-hydroxy-3-methylbut-2-en-1-yl diphosphate synthase (ferredoxin)</fullName>
        <ecNumber evidence="7">1.17.7.1</ecNumber>
    </recommendedName>
    <alternativeName>
        <fullName evidence="7">1-hydroxy-2-methyl-2-(E)-butenyl 4-diphosphate synthase</fullName>
    </alternativeName>
</protein>
<dbReference type="PIRSF" id="PIRSF004640">
    <property type="entry name" value="IspG"/>
    <property type="match status" value="1"/>
</dbReference>
<evidence type="ECO:0000256" key="3">
    <source>
        <dbReference type="ARBA" id="ARBA00023002"/>
    </source>
</evidence>
<dbReference type="InterPro" id="IPR004588">
    <property type="entry name" value="IspG_bac-typ"/>
</dbReference>
<keyword evidence="4 7" id="KW-0408">Iron</keyword>
<sequence length="403" mass="44243">MQTLATPATATPIDTTIHRRKTRPVPVGNVTIGGGNPVVVQSMINEDTLDIEGSVAAIRRLHEIGCEIVRVTVPSMAHAKALAEIKEKLAQTYQVVPLVADVHHNGMKIALEVAKHVDKVRINPGLYVFEKPKTDRTEYSQAEFDEIGEKIAETLKPLVVTLRDRGKAMRIGVNHGSLAERMLFTYGDTPEGMVESALEFIRICESLDFRNLVISLKASRVPVMLAAYRLMVRRMDELGMDYPLHLGVTEAGDGEYGRIKSTAGIGTLLADGIGDTIRVSLTEAPEKEIPVCYSILQALGLRKTMVEYVACPSCGRTLFNLEEVLHKVREATNHLTGLDIAVMGCIVNGPGEMADADYGYVGKQPGYISLYRGREEIRRVPEADGVAELIALIKADDRWVDPE</sequence>
<feature type="domain" description="IspG C-terminal" evidence="9">
    <location>
        <begin position="307"/>
        <end position="394"/>
    </location>
</feature>
<evidence type="ECO:0000313" key="11">
    <source>
        <dbReference type="Proteomes" id="UP000654482"/>
    </source>
</evidence>
<dbReference type="GO" id="GO:0051539">
    <property type="term" value="F:4 iron, 4 sulfur cluster binding"/>
    <property type="evidence" value="ECO:0007669"/>
    <property type="project" value="UniProtKB-UniRule"/>
</dbReference>
<evidence type="ECO:0000256" key="4">
    <source>
        <dbReference type="ARBA" id="ARBA00023004"/>
    </source>
</evidence>
<keyword evidence="2 7" id="KW-0479">Metal-binding</keyword>
<evidence type="ECO:0000256" key="5">
    <source>
        <dbReference type="ARBA" id="ARBA00023014"/>
    </source>
</evidence>
<evidence type="ECO:0000259" key="9">
    <source>
        <dbReference type="Pfam" id="PF26540"/>
    </source>
</evidence>
<feature type="domain" description="IspG TIM-barrel" evidence="8">
    <location>
        <begin position="22"/>
        <end position="293"/>
    </location>
</feature>
<evidence type="ECO:0000256" key="6">
    <source>
        <dbReference type="ARBA" id="ARBA00023229"/>
    </source>
</evidence>
<keyword evidence="6 7" id="KW-0414">Isoprene biosynthesis</keyword>
<evidence type="ECO:0000313" key="10">
    <source>
        <dbReference type="EMBL" id="MBE9119216.1"/>
    </source>
</evidence>
<dbReference type="GO" id="GO:0019288">
    <property type="term" value="P:isopentenyl diphosphate biosynthetic process, methylerythritol 4-phosphate pathway"/>
    <property type="evidence" value="ECO:0007669"/>
    <property type="project" value="UniProtKB-UniRule"/>
</dbReference>
<dbReference type="InterPro" id="IPR058578">
    <property type="entry name" value="IspG_TIM"/>
</dbReference>
<comment type="caution">
    <text evidence="10">The sequence shown here is derived from an EMBL/GenBank/DDBJ whole genome shotgun (WGS) entry which is preliminary data.</text>
</comment>
<organism evidence="10 11">
    <name type="scientific">Lusitaniella coriacea LEGE 07157</name>
    <dbReference type="NCBI Taxonomy" id="945747"/>
    <lineage>
        <taxon>Bacteria</taxon>
        <taxon>Bacillati</taxon>
        <taxon>Cyanobacteriota</taxon>
        <taxon>Cyanophyceae</taxon>
        <taxon>Spirulinales</taxon>
        <taxon>Lusitaniellaceae</taxon>
        <taxon>Lusitaniella</taxon>
    </lineage>
</organism>
<dbReference type="InterPro" id="IPR011005">
    <property type="entry name" value="Dihydropteroate_synth-like_sf"/>
</dbReference>
<comment type="pathway">
    <text evidence="7">Isoprenoid biosynthesis; isopentenyl diphosphate biosynthesis via DXP pathway; isopentenyl diphosphate from 1-deoxy-D-xylulose 5-phosphate: step 5/6.</text>
</comment>
<comment type="function">
    <text evidence="7">Converts 2C-methyl-D-erythritol 2,4-cyclodiphosphate (ME-2,4cPP) into 1-hydroxy-2-methyl-2-(E)-butenyl 4-diphosphate.</text>
</comment>
<comment type="cofactor">
    <cofactor evidence="7">
        <name>[4Fe-4S] cluster</name>
        <dbReference type="ChEBI" id="CHEBI:49883"/>
    </cofactor>
    <text evidence="7">Binds 1 [4Fe-4S] cluster.</text>
</comment>
<evidence type="ECO:0000259" key="8">
    <source>
        <dbReference type="Pfam" id="PF04551"/>
    </source>
</evidence>
<feature type="binding site" evidence="7">
    <location>
        <position position="345"/>
    </location>
    <ligand>
        <name>[4Fe-4S] cluster</name>
        <dbReference type="ChEBI" id="CHEBI:49883"/>
    </ligand>
</feature>
<keyword evidence="1 7" id="KW-0004">4Fe-4S</keyword>
<feature type="binding site" evidence="7">
    <location>
        <position position="352"/>
    </location>
    <ligand>
        <name>[4Fe-4S] cluster</name>
        <dbReference type="ChEBI" id="CHEBI:49883"/>
    </ligand>
</feature>
<dbReference type="AlphaFoldDB" id="A0A8J7E3J0"/>
<keyword evidence="5 7" id="KW-0411">Iron-sulfur</keyword>
<dbReference type="SUPFAM" id="SSF56014">
    <property type="entry name" value="Nitrite and sulphite reductase 4Fe-4S domain-like"/>
    <property type="match status" value="1"/>
</dbReference>
<dbReference type="InterPro" id="IPR016425">
    <property type="entry name" value="IspG_bac"/>
</dbReference>
<proteinExistence type="inferred from homology"/>
<dbReference type="Proteomes" id="UP000654482">
    <property type="component" value="Unassembled WGS sequence"/>
</dbReference>
<reference evidence="10" key="1">
    <citation type="submission" date="2020-10" db="EMBL/GenBank/DDBJ databases">
        <authorList>
            <person name="Castelo-Branco R."/>
            <person name="Eusebio N."/>
            <person name="Adriana R."/>
            <person name="Vieira A."/>
            <person name="Brugerolle De Fraissinette N."/>
            <person name="Rezende De Castro R."/>
            <person name="Schneider M.P."/>
            <person name="Vasconcelos V."/>
            <person name="Leao P.N."/>
        </authorList>
    </citation>
    <scope>NUCLEOTIDE SEQUENCE</scope>
    <source>
        <strain evidence="10">LEGE 07157</strain>
    </source>
</reference>
<dbReference type="NCBIfam" id="TIGR00612">
    <property type="entry name" value="ispG_gcpE"/>
    <property type="match status" value="1"/>
</dbReference>
<dbReference type="GO" id="GO:0005506">
    <property type="term" value="F:iron ion binding"/>
    <property type="evidence" value="ECO:0007669"/>
    <property type="project" value="InterPro"/>
</dbReference>
<dbReference type="GO" id="GO:0046429">
    <property type="term" value="F:4-hydroxy-3-methylbut-2-en-1-yl diphosphate synthase activity (ferredoxin)"/>
    <property type="evidence" value="ECO:0007669"/>
    <property type="project" value="UniProtKB-UniRule"/>
</dbReference>
<dbReference type="InterPro" id="IPR058579">
    <property type="entry name" value="IspG_C"/>
</dbReference>
<dbReference type="PANTHER" id="PTHR30454">
    <property type="entry name" value="4-HYDROXY-3-METHYLBUT-2-EN-1-YL DIPHOSPHATE SYNTHASE"/>
    <property type="match status" value="1"/>
</dbReference>
<dbReference type="HAMAP" id="MF_00159">
    <property type="entry name" value="IspG"/>
    <property type="match status" value="1"/>
</dbReference>
<dbReference type="Pfam" id="PF26540">
    <property type="entry name" value="GcpE_C"/>
    <property type="match status" value="1"/>
</dbReference>
<keyword evidence="3 7" id="KW-0560">Oxidoreductase</keyword>
<dbReference type="GO" id="GO:0016114">
    <property type="term" value="P:terpenoid biosynthetic process"/>
    <property type="evidence" value="ECO:0007669"/>
    <property type="project" value="InterPro"/>
</dbReference>
<dbReference type="NCBIfam" id="NF001540">
    <property type="entry name" value="PRK00366.1"/>
    <property type="match status" value="1"/>
</dbReference>
<keyword evidence="11" id="KW-1185">Reference proteome</keyword>
<evidence type="ECO:0000256" key="7">
    <source>
        <dbReference type="HAMAP-Rule" id="MF_00159"/>
    </source>
</evidence>
<dbReference type="Pfam" id="PF04551">
    <property type="entry name" value="GcpE"/>
    <property type="match status" value="1"/>
</dbReference>
<comment type="catalytic activity">
    <reaction evidence="7">
        <text>(2E)-4-hydroxy-3-methylbut-2-enyl diphosphate + 2 oxidized [2Fe-2S]-[ferredoxin] + H2O = 2-C-methyl-D-erythritol 2,4-cyclic diphosphate + 2 reduced [2Fe-2S]-[ferredoxin] + H(+)</text>
        <dbReference type="Rhea" id="RHEA:26119"/>
        <dbReference type="Rhea" id="RHEA-COMP:10000"/>
        <dbReference type="Rhea" id="RHEA-COMP:10001"/>
        <dbReference type="ChEBI" id="CHEBI:15377"/>
        <dbReference type="ChEBI" id="CHEBI:15378"/>
        <dbReference type="ChEBI" id="CHEBI:33737"/>
        <dbReference type="ChEBI" id="CHEBI:33738"/>
        <dbReference type="ChEBI" id="CHEBI:58483"/>
        <dbReference type="ChEBI" id="CHEBI:128753"/>
        <dbReference type="EC" id="1.17.7.1"/>
    </reaction>
</comment>
<feature type="binding site" evidence="7">
    <location>
        <position position="314"/>
    </location>
    <ligand>
        <name>[4Fe-4S] cluster</name>
        <dbReference type="ChEBI" id="CHEBI:49883"/>
    </ligand>
</feature>
<gene>
    <name evidence="7 10" type="primary">ispG</name>
    <name evidence="10" type="ORF">IQ249_25530</name>
</gene>
<dbReference type="UniPathway" id="UPA00056">
    <property type="reaction ID" value="UER00096"/>
</dbReference>
<dbReference type="EC" id="1.17.7.1" evidence="7"/>
<dbReference type="PANTHER" id="PTHR30454:SF0">
    <property type="entry name" value="4-HYDROXY-3-METHYLBUT-2-EN-1-YL DIPHOSPHATE SYNTHASE (FERREDOXIN), CHLOROPLASTIC"/>
    <property type="match status" value="1"/>
</dbReference>
<accession>A0A8J7E3J0</accession>
<dbReference type="Gene3D" id="3.20.20.20">
    <property type="entry name" value="Dihydropteroate synthase-like"/>
    <property type="match status" value="1"/>
</dbReference>
<comment type="similarity">
    <text evidence="7">Belongs to the IspG family.</text>
</comment>
<evidence type="ECO:0000256" key="1">
    <source>
        <dbReference type="ARBA" id="ARBA00022485"/>
    </source>
</evidence>
<dbReference type="RefSeq" id="WP_194032304.1">
    <property type="nucleotide sequence ID" value="NZ_JADEWZ010000105.1"/>
</dbReference>
<dbReference type="EMBL" id="JADEWZ010000105">
    <property type="protein sequence ID" value="MBE9119216.1"/>
    <property type="molecule type" value="Genomic_DNA"/>
</dbReference>